<protein>
    <submittedName>
        <fullName evidence="2">Uncharacterized protein</fullName>
    </submittedName>
</protein>
<evidence type="ECO:0000313" key="2">
    <source>
        <dbReference type="EMBL" id="RMX81418.1"/>
    </source>
</evidence>
<accession>A0A3M6WT95</accession>
<dbReference type="VEuPathDB" id="FungiDB:BTJ68_02661"/>
<feature type="compositionally biased region" description="Polar residues" evidence="1">
    <location>
        <begin position="329"/>
        <end position="340"/>
    </location>
</feature>
<evidence type="ECO:0000256" key="1">
    <source>
        <dbReference type="SAM" id="MobiDB-lite"/>
    </source>
</evidence>
<feature type="compositionally biased region" description="Basic and acidic residues" evidence="1">
    <location>
        <begin position="244"/>
        <end position="286"/>
    </location>
</feature>
<sequence>MAVRIFALLLHGSSEGGEGILTDYSGVGEPLAVGLDSGLGGLGSLVGGSFGDIAPRIVLRLSALVHVECLHPLGGAVEVLAFSADVAHAIARLVLPLTAGCLFLACTHVGKFSRPVKGLCVKRHLRRISAKISPIFRPQASLTPAISAVQHLPSEGVYRTAAPSRSTPQRTMPPRTALSTPLRGWRCPQCAHRSFSSSPKILAVGPEHPRYIDVPEPPQQTVPDRKFVKGRLPVPRDVFSGARGQDKASEEWLHDHTQPPKERSVEKGSREEWKHKMSDMRRRNLREGLTSLRARKDREQRLRSERSTENQRKREALLNRPEREDERLTTPSTGLDPNLLRQHTPSAAELAPIRAAKQANLQAHTTAKRAERLDHLHTLYLNAKTFIVTPQQLDQAVDEAFGTVEDPVRFDGDQQYSPTAFYNNSMKNAQSQSVWAQGKPERVQDMLNRANGQGGKTAMESAGGLASVNKDRVRRIGEVLTGGKMEKEDASQ</sequence>
<gene>
    <name evidence="2" type="ORF">D0869_06828</name>
</gene>
<comment type="caution">
    <text evidence="2">The sequence shown here is derived from an EMBL/GenBank/DDBJ whole genome shotgun (WGS) entry which is preliminary data.</text>
</comment>
<dbReference type="InterPro" id="IPR058940">
    <property type="entry name" value="mS26_fungi"/>
</dbReference>
<proteinExistence type="predicted"/>
<dbReference type="Proteomes" id="UP000281245">
    <property type="component" value="Unassembled WGS sequence"/>
</dbReference>
<dbReference type="EMBL" id="QWIJ01000518">
    <property type="protein sequence ID" value="RMX81418.1"/>
    <property type="molecule type" value="Genomic_DNA"/>
</dbReference>
<organism evidence="2 3">
    <name type="scientific">Hortaea werneckii</name>
    <name type="common">Black yeast</name>
    <name type="synonym">Cladosporium werneckii</name>
    <dbReference type="NCBI Taxonomy" id="91943"/>
    <lineage>
        <taxon>Eukaryota</taxon>
        <taxon>Fungi</taxon>
        <taxon>Dikarya</taxon>
        <taxon>Ascomycota</taxon>
        <taxon>Pezizomycotina</taxon>
        <taxon>Dothideomycetes</taxon>
        <taxon>Dothideomycetidae</taxon>
        <taxon>Mycosphaerellales</taxon>
        <taxon>Teratosphaeriaceae</taxon>
        <taxon>Hortaea</taxon>
    </lineage>
</organism>
<reference evidence="2 3" key="1">
    <citation type="journal article" date="2018" name="BMC Genomics">
        <title>Genomic evidence for intraspecific hybridization in a clonal and extremely halotolerant yeast.</title>
        <authorList>
            <person name="Gostincar C."/>
            <person name="Stajich J.E."/>
            <person name="Zupancic J."/>
            <person name="Zalar P."/>
            <person name="Gunde-Cimerman N."/>
        </authorList>
    </citation>
    <scope>NUCLEOTIDE SEQUENCE [LARGE SCALE GENOMIC DNA]</scope>
    <source>
        <strain evidence="2 3">EXF-6656</strain>
    </source>
</reference>
<dbReference type="AlphaFoldDB" id="A0A3M6WT95"/>
<dbReference type="CDD" id="cd23703">
    <property type="entry name" value="mS26_PET12"/>
    <property type="match status" value="1"/>
</dbReference>
<feature type="region of interest" description="Disordered" evidence="1">
    <location>
        <begin position="233"/>
        <end position="340"/>
    </location>
</feature>
<evidence type="ECO:0000313" key="3">
    <source>
        <dbReference type="Proteomes" id="UP000281245"/>
    </source>
</evidence>
<dbReference type="OrthoDB" id="5223508at2759"/>
<feature type="compositionally biased region" description="Basic and acidic residues" evidence="1">
    <location>
        <begin position="294"/>
        <end position="328"/>
    </location>
</feature>
<dbReference type="Pfam" id="PF26163">
    <property type="entry name" value="mS26"/>
    <property type="match status" value="1"/>
</dbReference>
<feature type="region of interest" description="Disordered" evidence="1">
    <location>
        <begin position="160"/>
        <end position="180"/>
    </location>
</feature>
<name>A0A3M6WT95_HORWE</name>